<comment type="caution">
    <text evidence="1">The sequence shown here is derived from an EMBL/GenBank/DDBJ whole genome shotgun (WGS) entry which is preliminary data.</text>
</comment>
<dbReference type="Proteomes" id="UP001596143">
    <property type="component" value="Unassembled WGS sequence"/>
</dbReference>
<evidence type="ECO:0000313" key="1">
    <source>
        <dbReference type="EMBL" id="MFC5627520.1"/>
    </source>
</evidence>
<name>A0ABW0U5B0_9BACI</name>
<sequence length="103" mass="12436">MSKITVFMEYKVKNECVQEYEKLMKEFARALSTYDANHFQWFQAADQEGLYVEMFDVPTLSHYHTLKKWRRSKEHLLFKKLDEHVVGGLEKVNCWAFLRKDVK</sequence>
<reference evidence="2" key="1">
    <citation type="journal article" date="2019" name="Int. J. Syst. Evol. Microbiol.">
        <title>The Global Catalogue of Microorganisms (GCM) 10K type strain sequencing project: providing services to taxonomists for standard genome sequencing and annotation.</title>
        <authorList>
            <consortium name="The Broad Institute Genomics Platform"/>
            <consortium name="The Broad Institute Genome Sequencing Center for Infectious Disease"/>
            <person name="Wu L."/>
            <person name="Ma J."/>
        </authorList>
    </citation>
    <scope>NUCLEOTIDE SEQUENCE [LARGE SCALE GENOMIC DNA]</scope>
    <source>
        <strain evidence="2">CGMCC 1.15790</strain>
    </source>
</reference>
<evidence type="ECO:0008006" key="3">
    <source>
        <dbReference type="Google" id="ProtNLM"/>
    </source>
</evidence>
<gene>
    <name evidence="1" type="ORF">ACFPTR_01230</name>
</gene>
<keyword evidence="2" id="KW-1185">Reference proteome</keyword>
<dbReference type="EMBL" id="JBHSPF010000005">
    <property type="protein sequence ID" value="MFC5627520.1"/>
    <property type="molecule type" value="Genomic_DNA"/>
</dbReference>
<dbReference type="RefSeq" id="WP_270897295.1">
    <property type="nucleotide sequence ID" value="NZ_JBHSPF010000005.1"/>
</dbReference>
<proteinExistence type="predicted"/>
<accession>A0ABW0U5B0</accession>
<evidence type="ECO:0000313" key="2">
    <source>
        <dbReference type="Proteomes" id="UP001596143"/>
    </source>
</evidence>
<protein>
    <recommendedName>
        <fullName evidence="3">ABM domain-containing protein</fullName>
    </recommendedName>
</protein>
<organism evidence="1 2">
    <name type="scientific">Aliibacillus thermotolerans</name>
    <dbReference type="NCBI Taxonomy" id="1834418"/>
    <lineage>
        <taxon>Bacteria</taxon>
        <taxon>Bacillati</taxon>
        <taxon>Bacillota</taxon>
        <taxon>Bacilli</taxon>
        <taxon>Bacillales</taxon>
        <taxon>Bacillaceae</taxon>
        <taxon>Aliibacillus</taxon>
    </lineage>
</organism>